<sequence>MKSCPSTGLHRVSLLPLGESDGDPTALVLVPFTTPYADGQSLRARLQAVLGRQLRGYSLAFDVPRRTAKGTLYIHRRDLESAKRCLASGLPQLEMGCAASVSCAGALSCH</sequence>
<comment type="caution">
    <text evidence="1">The sequence shown here is derived from an EMBL/GenBank/DDBJ whole genome shotgun (WGS) entry which is preliminary data.</text>
</comment>
<dbReference type="EMBL" id="JBHSAJ010000186">
    <property type="protein sequence ID" value="MFC3938775.1"/>
    <property type="molecule type" value="Genomic_DNA"/>
</dbReference>
<proteinExistence type="predicted"/>
<keyword evidence="2" id="KW-1185">Reference proteome</keyword>
<evidence type="ECO:0000313" key="1">
    <source>
        <dbReference type="EMBL" id="MFC3938775.1"/>
    </source>
</evidence>
<reference evidence="2" key="1">
    <citation type="journal article" date="2019" name="Int. J. Syst. Evol. Microbiol.">
        <title>The Global Catalogue of Microorganisms (GCM) 10K type strain sequencing project: providing services to taxonomists for standard genome sequencing and annotation.</title>
        <authorList>
            <consortium name="The Broad Institute Genomics Platform"/>
            <consortium name="The Broad Institute Genome Sequencing Center for Infectious Disease"/>
            <person name="Wu L."/>
            <person name="Ma J."/>
        </authorList>
    </citation>
    <scope>NUCLEOTIDE SEQUENCE [LARGE SCALE GENOMIC DNA]</scope>
    <source>
        <strain evidence="2">CCUG 2113</strain>
    </source>
</reference>
<protein>
    <submittedName>
        <fullName evidence="1">Uncharacterized protein</fullName>
    </submittedName>
</protein>
<evidence type="ECO:0000313" key="2">
    <source>
        <dbReference type="Proteomes" id="UP001595693"/>
    </source>
</evidence>
<organism evidence="1 2">
    <name type="scientific">Acidovorax facilis</name>
    <dbReference type="NCBI Taxonomy" id="12917"/>
    <lineage>
        <taxon>Bacteria</taxon>
        <taxon>Pseudomonadati</taxon>
        <taxon>Pseudomonadota</taxon>
        <taxon>Betaproteobacteria</taxon>
        <taxon>Burkholderiales</taxon>
        <taxon>Comamonadaceae</taxon>
        <taxon>Acidovorax</taxon>
    </lineage>
</organism>
<dbReference type="Proteomes" id="UP001595693">
    <property type="component" value="Unassembled WGS sequence"/>
</dbReference>
<gene>
    <name evidence="1" type="ORF">ACFOW3_29565</name>
</gene>
<accession>A0ABV8DJR2</accession>
<dbReference type="RefSeq" id="WP_156358643.1">
    <property type="nucleotide sequence ID" value="NZ_JAMXAX010000035.1"/>
</dbReference>
<name>A0ABV8DJR2_9BURK</name>